<dbReference type="Proteomes" id="UP000009183">
    <property type="component" value="Chromosome 8"/>
</dbReference>
<dbReference type="AlphaFoldDB" id="D7U8N9"/>
<dbReference type="PaxDb" id="29760-VIT_08s0032g00770.t01"/>
<gene>
    <name evidence="1" type="ordered locus">VIT_08s0032g00770</name>
</gene>
<dbReference type="EMBL" id="FN596742">
    <property type="protein sequence ID" value="CBI39103.3"/>
    <property type="molecule type" value="Genomic_DNA"/>
</dbReference>
<keyword evidence="2" id="KW-1185">Reference proteome</keyword>
<organism evidence="1 2">
    <name type="scientific">Vitis vinifera</name>
    <name type="common">Grape</name>
    <dbReference type="NCBI Taxonomy" id="29760"/>
    <lineage>
        <taxon>Eukaryota</taxon>
        <taxon>Viridiplantae</taxon>
        <taxon>Streptophyta</taxon>
        <taxon>Embryophyta</taxon>
        <taxon>Tracheophyta</taxon>
        <taxon>Spermatophyta</taxon>
        <taxon>Magnoliopsida</taxon>
        <taxon>eudicotyledons</taxon>
        <taxon>Gunneridae</taxon>
        <taxon>Pentapetalae</taxon>
        <taxon>rosids</taxon>
        <taxon>Vitales</taxon>
        <taxon>Vitaceae</taxon>
        <taxon>Viteae</taxon>
        <taxon>Vitis</taxon>
    </lineage>
</organism>
<dbReference type="HOGENOM" id="CLU_3321063_0_0_1"/>
<name>D7U8N9_VITVI</name>
<evidence type="ECO:0000313" key="2">
    <source>
        <dbReference type="Proteomes" id="UP000009183"/>
    </source>
</evidence>
<proteinExistence type="predicted"/>
<sequence length="39" mass="4575">MIKEWYLIINNATRSMVILFSLITYKFGGIVEFTNCCKL</sequence>
<reference evidence="2" key="1">
    <citation type="journal article" date="2007" name="Nature">
        <title>The grapevine genome sequence suggests ancestral hexaploidization in major angiosperm phyla.</title>
        <authorList>
            <consortium name="The French-Italian Public Consortium for Grapevine Genome Characterization."/>
            <person name="Jaillon O."/>
            <person name="Aury J.-M."/>
            <person name="Noel B."/>
            <person name="Policriti A."/>
            <person name="Clepet C."/>
            <person name="Casagrande A."/>
            <person name="Choisne N."/>
            <person name="Aubourg S."/>
            <person name="Vitulo N."/>
            <person name="Jubin C."/>
            <person name="Vezzi A."/>
            <person name="Legeai F."/>
            <person name="Hugueney P."/>
            <person name="Dasilva C."/>
            <person name="Horner D."/>
            <person name="Mica E."/>
            <person name="Jublot D."/>
            <person name="Poulain J."/>
            <person name="Bruyere C."/>
            <person name="Billault A."/>
            <person name="Segurens B."/>
            <person name="Gouyvenoux M."/>
            <person name="Ugarte E."/>
            <person name="Cattonaro F."/>
            <person name="Anthouard V."/>
            <person name="Vico V."/>
            <person name="Del Fabbro C."/>
            <person name="Alaux M."/>
            <person name="Di Gaspero G."/>
            <person name="Dumas V."/>
            <person name="Felice N."/>
            <person name="Paillard S."/>
            <person name="Juman I."/>
            <person name="Moroldo M."/>
            <person name="Scalabrin S."/>
            <person name="Canaguier A."/>
            <person name="Le Clainche I."/>
            <person name="Malacrida G."/>
            <person name="Durand E."/>
            <person name="Pesole G."/>
            <person name="Laucou V."/>
            <person name="Chatelet P."/>
            <person name="Merdinoglu D."/>
            <person name="Delledonne M."/>
            <person name="Pezzotti M."/>
            <person name="Lecharny A."/>
            <person name="Scarpelli C."/>
            <person name="Artiguenave F."/>
            <person name="Pe M.E."/>
            <person name="Valle G."/>
            <person name="Morgante M."/>
            <person name="Caboche M."/>
            <person name="Adam-Blondon A.-F."/>
            <person name="Weissenbach J."/>
            <person name="Quetier F."/>
            <person name="Wincker P."/>
        </authorList>
    </citation>
    <scope>NUCLEOTIDE SEQUENCE [LARGE SCALE GENOMIC DNA]</scope>
    <source>
        <strain evidence="2">cv. Pinot noir / PN40024</strain>
    </source>
</reference>
<dbReference type="InParanoid" id="D7U8N9"/>
<protein>
    <submittedName>
        <fullName evidence="1">Uncharacterized protein</fullName>
    </submittedName>
</protein>
<evidence type="ECO:0000313" key="1">
    <source>
        <dbReference type="EMBL" id="CBI39103.3"/>
    </source>
</evidence>
<accession>D7U8N9</accession>